<dbReference type="OrthoDB" id="55723at2157"/>
<dbReference type="RefSeq" id="WP_010916416.1">
    <property type="nucleotide sequence ID" value="NC_002689.2"/>
</dbReference>
<proteinExistence type="inferred from homology"/>
<dbReference type="InterPro" id="IPR000119">
    <property type="entry name" value="Hist_DNA-bd"/>
</dbReference>
<reference evidence="3 4" key="1">
    <citation type="journal article" date="1999" name="Proc. Jpn. Acad.">
        <title>Determination of the complete genomic DNA sequence of Thermoplasma volvanium GSS1.</title>
        <authorList>
            <person name="Kawashima T."/>
            <person name="Yamamoto Y."/>
            <person name="Aramaki H."/>
            <person name="Nunoshiba T."/>
            <person name="Kawamoto T."/>
            <person name="Watanabe K."/>
            <person name="Yamazaki M."/>
            <person name="Kanehori K."/>
            <person name="Amano N."/>
            <person name="Ohya Y."/>
            <person name="Makino K."/>
            <person name="Suzuki M."/>
        </authorList>
    </citation>
    <scope>NUCLEOTIDE SEQUENCE [LARGE SCALE GENOMIC DNA]</scope>
    <source>
        <strain evidence="4">ATCC 51530 / DSM 4299 / JCM 9571 / NBRC 15438 / GSS1</strain>
    </source>
</reference>
<dbReference type="eggNOG" id="arCOG05336">
    <property type="taxonomic scope" value="Archaea"/>
</dbReference>
<dbReference type="GO" id="GO:0005829">
    <property type="term" value="C:cytosol"/>
    <property type="evidence" value="ECO:0007669"/>
    <property type="project" value="TreeGrafter"/>
</dbReference>
<dbReference type="EMBL" id="BA000011">
    <property type="protein sequence ID" value="BAB59303.1"/>
    <property type="molecule type" value="Genomic_DNA"/>
</dbReference>
<dbReference type="PANTHER" id="PTHR33175:SF3">
    <property type="entry name" value="DNA-BINDING PROTEIN HU-BETA"/>
    <property type="match status" value="1"/>
</dbReference>
<dbReference type="HOGENOM" id="CLU_105066_3_3_2"/>
<reference evidence="3 4" key="2">
    <citation type="journal article" date="2000" name="Proc. Natl. Acad. Sci. U.S.A.">
        <title>Archaeal adaptation to higher temperatures revealed by genomic sequence of Thermoplasma volcanium.</title>
        <authorList>
            <person name="Kawashima T."/>
            <person name="Amano N."/>
            <person name="Koike H."/>
            <person name="Makino S."/>
            <person name="Higuchi S."/>
            <person name="Kawashima-Ohya Y."/>
            <person name="Watanabe K."/>
            <person name="Yamazaki M."/>
            <person name="Kanehori K."/>
            <person name="Kawamoto T."/>
            <person name="Nunoshiba T."/>
            <person name="Yamamoto Y."/>
            <person name="Aramaki H."/>
            <person name="Makino K."/>
            <person name="Suzuki M."/>
        </authorList>
    </citation>
    <scope>NUCLEOTIDE SEQUENCE [LARGE SCALE GENOMIC DNA]</scope>
    <source>
        <strain evidence="4">ATCC 51530 / DSM 4299 / JCM 9571 / NBRC 15438 / GSS1</strain>
    </source>
</reference>
<dbReference type="KEGG" id="tvo:TVG0171266"/>
<dbReference type="SMART" id="SM00411">
    <property type="entry name" value="BHL"/>
    <property type="match status" value="1"/>
</dbReference>
<dbReference type="InterPro" id="IPR020816">
    <property type="entry name" value="Histone-like_DNA-bd_CS"/>
</dbReference>
<evidence type="ECO:0000256" key="1">
    <source>
        <dbReference type="ARBA" id="ARBA00023125"/>
    </source>
</evidence>
<dbReference type="STRING" id="273116.gene:9380931"/>
<dbReference type="Pfam" id="PF00216">
    <property type="entry name" value="Bac_DNA_binding"/>
    <property type="match status" value="1"/>
</dbReference>
<evidence type="ECO:0000313" key="4">
    <source>
        <dbReference type="Proteomes" id="UP000001017"/>
    </source>
</evidence>
<name>Q97CE1_THEVO</name>
<dbReference type="GO" id="GO:0003677">
    <property type="term" value="F:DNA binding"/>
    <property type="evidence" value="ECO:0007669"/>
    <property type="project" value="UniProtKB-KW"/>
</dbReference>
<dbReference type="PANTHER" id="PTHR33175">
    <property type="entry name" value="DNA-BINDING PROTEIN HU"/>
    <property type="match status" value="1"/>
</dbReference>
<gene>
    <name evidence="3" type="ORF">TVG0171266</name>
</gene>
<keyword evidence="4" id="KW-1185">Reference proteome</keyword>
<dbReference type="PRINTS" id="PR01727">
    <property type="entry name" value="DNABINDINGHU"/>
</dbReference>
<evidence type="ECO:0000256" key="2">
    <source>
        <dbReference type="RuleBase" id="RU003939"/>
    </source>
</evidence>
<comment type="similarity">
    <text evidence="2">Belongs to the bacterial histone-like protein family.</text>
</comment>
<keyword evidence="1 3" id="KW-0238">DNA-binding</keyword>
<dbReference type="SMR" id="Q97CE1"/>
<dbReference type="GO" id="GO:0030527">
    <property type="term" value="F:structural constituent of chromatin"/>
    <property type="evidence" value="ECO:0007669"/>
    <property type="project" value="InterPro"/>
</dbReference>
<accession>Q97CE1</accession>
<dbReference type="InterPro" id="IPR010992">
    <property type="entry name" value="IHF-like_DNA-bd_dom_sf"/>
</dbReference>
<organism evidence="3 4">
    <name type="scientific">Thermoplasma volcanium (strain ATCC 51530 / DSM 4299 / JCM 9571 / NBRC 15438 / GSS1)</name>
    <dbReference type="NCBI Taxonomy" id="273116"/>
    <lineage>
        <taxon>Archaea</taxon>
        <taxon>Methanobacteriati</taxon>
        <taxon>Thermoplasmatota</taxon>
        <taxon>Thermoplasmata</taxon>
        <taxon>Thermoplasmatales</taxon>
        <taxon>Thermoplasmataceae</taxon>
        <taxon>Thermoplasma</taxon>
    </lineage>
</organism>
<dbReference type="AlphaFoldDB" id="Q97CE1"/>
<dbReference type="PaxDb" id="273116-14324375"/>
<dbReference type="Gene3D" id="4.10.520.10">
    <property type="entry name" value="IHF-like DNA-binding proteins"/>
    <property type="match status" value="1"/>
</dbReference>
<sequence length="90" mass="10035">MVGISELSKDVAKKANTTQKVARTVIKSFLDEIVAQANGGQKINLAGFGIFERRTQGPRKARNPQTKKVIEVPSKKKFVFRASSKIKYQQ</sequence>
<evidence type="ECO:0000313" key="3">
    <source>
        <dbReference type="EMBL" id="BAB59303.1"/>
    </source>
</evidence>
<dbReference type="SUPFAM" id="SSF47729">
    <property type="entry name" value="IHF-like DNA-binding proteins"/>
    <property type="match status" value="1"/>
</dbReference>
<dbReference type="PROSITE" id="PS00045">
    <property type="entry name" value="HISTONE_LIKE"/>
    <property type="match status" value="1"/>
</dbReference>
<dbReference type="GeneID" id="1441646"/>
<dbReference type="Proteomes" id="UP000001017">
    <property type="component" value="Chromosome"/>
</dbReference>
<protein>
    <submittedName>
        <fullName evidence="3">DNA-binding protein HU</fullName>
    </submittedName>
</protein>
<dbReference type="PhylomeDB" id="Q97CE1"/>